<organism evidence="5 6">
    <name type="scientific">Vibrio cholerae</name>
    <dbReference type="NCBI Taxonomy" id="666"/>
    <lineage>
        <taxon>Bacteria</taxon>
        <taxon>Pseudomonadati</taxon>
        <taxon>Pseudomonadota</taxon>
        <taxon>Gammaproteobacteria</taxon>
        <taxon>Vibrionales</taxon>
        <taxon>Vibrionaceae</taxon>
        <taxon>Vibrio</taxon>
    </lineage>
</organism>
<dbReference type="AlphaFoldDB" id="A0A544E1Y0"/>
<dbReference type="GO" id="GO:0044096">
    <property type="term" value="C:type IV pilus"/>
    <property type="evidence" value="ECO:0007669"/>
    <property type="project" value="TreeGrafter"/>
</dbReference>
<dbReference type="GO" id="GO:0043107">
    <property type="term" value="P:type IV pilus-dependent motility"/>
    <property type="evidence" value="ECO:0007669"/>
    <property type="project" value="TreeGrafter"/>
</dbReference>
<evidence type="ECO:0000313" key="5">
    <source>
        <dbReference type="EMBL" id="TQP12025.1"/>
    </source>
</evidence>
<sequence>MNAYKNKQQQGFTLIELMIVVAIIGVLAAIAVPAYKDYVKKTEFASALGTMKSLVTPAELYYQEKGSLSAATNTLLGEIGIATNASNLGNITVESGSLVFSFTSSAVPSGTKITYTRDATGWKCKTTASGNDTGFIASSCPKAP</sequence>
<dbReference type="Proteomes" id="UP000319979">
    <property type="component" value="Unassembled WGS sequence"/>
</dbReference>
<evidence type="ECO:0000256" key="2">
    <source>
        <dbReference type="ARBA" id="ARBA00022481"/>
    </source>
</evidence>
<gene>
    <name evidence="5" type="ORF">FLM02_13470</name>
</gene>
<dbReference type="PANTHER" id="PTHR30093">
    <property type="entry name" value="GENERAL SECRETION PATHWAY PROTEIN G"/>
    <property type="match status" value="1"/>
</dbReference>
<protein>
    <submittedName>
        <fullName evidence="5">Prepilin-type N-terminal cleavage/methylation domain-containing protein</fullName>
    </submittedName>
</protein>
<name>A0A544E1Y0_VIBCL</name>
<proteinExistence type="inferred from homology"/>
<keyword evidence="3" id="KW-0281">Fimbrium</keyword>
<evidence type="ECO:0000256" key="1">
    <source>
        <dbReference type="ARBA" id="ARBA00005233"/>
    </source>
</evidence>
<evidence type="ECO:0000256" key="3">
    <source>
        <dbReference type="RuleBase" id="RU000389"/>
    </source>
</evidence>
<dbReference type="GO" id="GO:0007155">
    <property type="term" value="P:cell adhesion"/>
    <property type="evidence" value="ECO:0007669"/>
    <property type="project" value="InterPro"/>
</dbReference>
<dbReference type="InterPro" id="IPR001082">
    <property type="entry name" value="Pilin"/>
</dbReference>
<feature type="transmembrane region" description="Helical" evidence="4">
    <location>
        <begin position="12"/>
        <end position="35"/>
    </location>
</feature>
<dbReference type="EMBL" id="VIOS01000051">
    <property type="protein sequence ID" value="TQP12025.1"/>
    <property type="molecule type" value="Genomic_DNA"/>
</dbReference>
<comment type="caution">
    <text evidence="5">The sequence shown here is derived from an EMBL/GenBank/DDBJ whole genome shotgun (WGS) entry which is preliminary data.</text>
</comment>
<dbReference type="RefSeq" id="WP_142541552.1">
    <property type="nucleotide sequence ID" value="NZ_JAJPEJ010000029.1"/>
</dbReference>
<dbReference type="Pfam" id="PF07963">
    <property type="entry name" value="N_methyl"/>
    <property type="match status" value="1"/>
</dbReference>
<keyword evidence="4" id="KW-1133">Transmembrane helix</keyword>
<dbReference type="PANTHER" id="PTHR30093:SF34">
    <property type="entry name" value="PREPILIN PEPTIDASE-DEPENDENT PROTEIN D"/>
    <property type="match status" value="1"/>
</dbReference>
<accession>A0A544E1Y0</accession>
<keyword evidence="4" id="KW-0812">Transmembrane</keyword>
<dbReference type="Pfam" id="PF00114">
    <property type="entry name" value="Pilin"/>
    <property type="match status" value="1"/>
</dbReference>
<evidence type="ECO:0000256" key="4">
    <source>
        <dbReference type="SAM" id="Phobius"/>
    </source>
</evidence>
<dbReference type="PROSITE" id="PS00409">
    <property type="entry name" value="PROKAR_NTER_METHYL"/>
    <property type="match status" value="1"/>
</dbReference>
<comment type="similarity">
    <text evidence="1 3">Belongs to the N-Me-Phe pilin family.</text>
</comment>
<dbReference type="InterPro" id="IPR045584">
    <property type="entry name" value="Pilin-like"/>
</dbReference>
<dbReference type="InterPro" id="IPR012902">
    <property type="entry name" value="N_methyl_site"/>
</dbReference>
<evidence type="ECO:0000313" key="6">
    <source>
        <dbReference type="Proteomes" id="UP000319979"/>
    </source>
</evidence>
<dbReference type="Gene3D" id="3.30.700.10">
    <property type="entry name" value="Glycoprotein, Type 4 Pilin"/>
    <property type="match status" value="1"/>
</dbReference>
<keyword evidence="4" id="KW-0472">Membrane</keyword>
<dbReference type="SUPFAM" id="SSF54523">
    <property type="entry name" value="Pili subunits"/>
    <property type="match status" value="1"/>
</dbReference>
<keyword evidence="2" id="KW-0488">Methylation</keyword>
<reference evidence="5 6" key="1">
    <citation type="submission" date="2019-07" db="EMBL/GenBank/DDBJ databases">
        <title>Phenotypic and genotypic antimicrobial resistance traits of Vibrio cholerae non-O1/non-O139 isolated from a large Austrian lake frequently associated with cases of infection.</title>
        <authorList>
            <person name="Lepuschitz S."/>
            <person name="Baron S."/>
            <person name="Larvor E."/>
            <person name="Granier S."/>
            <person name="Pretzer C."/>
            <person name="Mach R.L."/>
            <person name="Farnleitner A.H."/>
            <person name="Ruppitsch W."/>
            <person name="Pleininger S."/>
            <person name="Indra A."/>
            <person name="Kirschner A.K.T."/>
        </authorList>
    </citation>
    <scope>NUCLEOTIDE SEQUENCE [LARGE SCALE GENOMIC DNA]</scope>
    <source>
        <strain evidence="5 6">A12JL36W90</strain>
    </source>
</reference>
<dbReference type="NCBIfam" id="TIGR02532">
    <property type="entry name" value="IV_pilin_GFxxxE"/>
    <property type="match status" value="1"/>
</dbReference>